<keyword evidence="2" id="KW-1185">Reference proteome</keyword>
<organism evidence="1 2">
    <name type="scientific">Aspergillus udagawae</name>
    <dbReference type="NCBI Taxonomy" id="91492"/>
    <lineage>
        <taxon>Eukaryota</taxon>
        <taxon>Fungi</taxon>
        <taxon>Dikarya</taxon>
        <taxon>Ascomycota</taxon>
        <taxon>Pezizomycotina</taxon>
        <taxon>Eurotiomycetes</taxon>
        <taxon>Eurotiomycetidae</taxon>
        <taxon>Eurotiales</taxon>
        <taxon>Aspergillaceae</taxon>
        <taxon>Aspergillus</taxon>
        <taxon>Aspergillus subgen. Fumigati</taxon>
    </lineage>
</organism>
<protein>
    <submittedName>
        <fullName evidence="1">Uncharacterized protein</fullName>
    </submittedName>
</protein>
<name>A0ABQ1B6Z6_9EURO</name>
<proteinExistence type="predicted"/>
<dbReference type="EMBL" id="BLKG01000106">
    <property type="protein sequence ID" value="GFF94986.1"/>
    <property type="molecule type" value="Genomic_DNA"/>
</dbReference>
<gene>
    <name evidence="1" type="ORF">IFM53868_07790</name>
</gene>
<sequence>MIMAVFPPEILQDIVGRTTPSWRWGWRWKDRRKRIPVGSDLIWFLNLRLVNFDDIVIDRFLATIRAGLIGHDLPICRWAAEPPGRWQWEDNCYGLLWGGFEPYGTRGVSNDLLLKTAEVEVNFQDRLGRAPLI</sequence>
<dbReference type="Proteomes" id="UP000465266">
    <property type="component" value="Unassembled WGS sequence"/>
</dbReference>
<reference evidence="1 2" key="1">
    <citation type="submission" date="2020-01" db="EMBL/GenBank/DDBJ databases">
        <title>Draft genome sequence of Aspergillus udagawae IFM 53868.</title>
        <authorList>
            <person name="Takahashi H."/>
            <person name="Yaguchi T."/>
        </authorList>
    </citation>
    <scope>NUCLEOTIDE SEQUENCE [LARGE SCALE GENOMIC DNA]</scope>
    <source>
        <strain evidence="1 2">IFM 53868</strain>
    </source>
</reference>
<evidence type="ECO:0000313" key="1">
    <source>
        <dbReference type="EMBL" id="GFF94986.1"/>
    </source>
</evidence>
<comment type="caution">
    <text evidence="1">The sequence shown here is derived from an EMBL/GenBank/DDBJ whole genome shotgun (WGS) entry which is preliminary data.</text>
</comment>
<evidence type="ECO:0000313" key="2">
    <source>
        <dbReference type="Proteomes" id="UP000465266"/>
    </source>
</evidence>
<accession>A0ABQ1B6Z6</accession>